<accession>A0A1H5YZV0</accession>
<comment type="subcellular location">
    <subcellularLocation>
        <location evidence="2">Cell membrane</location>
    </subcellularLocation>
</comment>
<evidence type="ECO:0000313" key="14">
    <source>
        <dbReference type="EMBL" id="SEG29859.1"/>
    </source>
</evidence>
<sequence length="437" mass="47869">MVHCRSIRARMTIATVMVFGVAVFAGVAAITMTYPVRARSDLIAQADAASRRLTTMVDTRRFTGPIPPNDGVQMQQIVDSHGRVVASSAGLAGHPPLTRARPSGGDSRVSDRVCLPRGCLIVVGTSNRSTAYGPVVAYAAVREPFLLRSSFLPMLLFGFSGVLVALLAWGAWYGVGRVLAPVERIRYGLERISAVDLSLRIDVPRTRDEVAELATTVNDTLARLEDAVARHRRFVSDASHELRTPITALMVRLEAGLEERSEADWRAALDDVRRLSDIVQDLLLMARLDAGVTPVTERIELGRLVADEITRRSWRLPVTMEIEPGVHVSGNRLRLARLFTNLLSNADRYGDRGVRVCVRRMGDEAVLEVADDGPGIPEEMREQVFERFRRLDHTRSRDTGGSGLGLPIARDIARGHGGSLEVGDGPGARLILRLPLL</sequence>
<evidence type="ECO:0000256" key="6">
    <source>
        <dbReference type="ARBA" id="ARBA00022692"/>
    </source>
</evidence>
<keyword evidence="7 14" id="KW-0418">Kinase</keyword>
<dbReference type="InterPro" id="IPR003661">
    <property type="entry name" value="HisK_dim/P_dom"/>
</dbReference>
<dbReference type="SMART" id="SM00304">
    <property type="entry name" value="HAMP"/>
    <property type="match status" value="1"/>
</dbReference>
<dbReference type="EMBL" id="FNVT01000002">
    <property type="protein sequence ID" value="SEG29859.1"/>
    <property type="molecule type" value="Genomic_DNA"/>
</dbReference>
<keyword evidence="9" id="KW-0902">Two-component regulatory system</keyword>
<dbReference type="InterPro" id="IPR036097">
    <property type="entry name" value="HisK_dim/P_sf"/>
</dbReference>
<keyword evidence="15" id="KW-1185">Reference proteome</keyword>
<dbReference type="InterPro" id="IPR003660">
    <property type="entry name" value="HAMP_dom"/>
</dbReference>
<dbReference type="CDD" id="cd06225">
    <property type="entry name" value="HAMP"/>
    <property type="match status" value="1"/>
</dbReference>
<evidence type="ECO:0000256" key="11">
    <source>
        <dbReference type="SAM" id="Phobius"/>
    </source>
</evidence>
<dbReference type="InterPro" id="IPR005467">
    <property type="entry name" value="His_kinase_dom"/>
</dbReference>
<keyword evidence="6 11" id="KW-0812">Transmembrane</keyword>
<name>A0A1H5YZV0_9ACTN</name>
<dbReference type="Gene3D" id="1.10.287.130">
    <property type="match status" value="1"/>
</dbReference>
<comment type="catalytic activity">
    <reaction evidence="1">
        <text>ATP + protein L-histidine = ADP + protein N-phospho-L-histidine.</text>
        <dbReference type="EC" id="2.7.13.3"/>
    </reaction>
</comment>
<dbReference type="Proteomes" id="UP000236732">
    <property type="component" value="Unassembled WGS sequence"/>
</dbReference>
<dbReference type="PROSITE" id="PS50885">
    <property type="entry name" value="HAMP"/>
    <property type="match status" value="1"/>
</dbReference>
<evidence type="ECO:0000256" key="5">
    <source>
        <dbReference type="ARBA" id="ARBA00022679"/>
    </source>
</evidence>
<dbReference type="SMART" id="SM00387">
    <property type="entry name" value="HATPase_c"/>
    <property type="match status" value="1"/>
</dbReference>
<keyword evidence="5" id="KW-0808">Transferase</keyword>
<dbReference type="InterPro" id="IPR036890">
    <property type="entry name" value="HATPase_C_sf"/>
</dbReference>
<evidence type="ECO:0000259" key="12">
    <source>
        <dbReference type="PROSITE" id="PS50109"/>
    </source>
</evidence>
<keyword evidence="10 11" id="KW-0472">Membrane</keyword>
<evidence type="ECO:0000256" key="1">
    <source>
        <dbReference type="ARBA" id="ARBA00000085"/>
    </source>
</evidence>
<protein>
    <recommendedName>
        <fullName evidence="3">histidine kinase</fullName>
        <ecNumber evidence="3">2.7.13.3</ecNumber>
    </recommendedName>
</protein>
<dbReference type="GO" id="GO:0000155">
    <property type="term" value="F:phosphorelay sensor kinase activity"/>
    <property type="evidence" value="ECO:0007669"/>
    <property type="project" value="InterPro"/>
</dbReference>
<dbReference type="EC" id="2.7.13.3" evidence="3"/>
<feature type="transmembrane region" description="Helical" evidence="11">
    <location>
        <begin position="151"/>
        <end position="175"/>
    </location>
</feature>
<evidence type="ECO:0000256" key="7">
    <source>
        <dbReference type="ARBA" id="ARBA00022777"/>
    </source>
</evidence>
<dbReference type="InterPro" id="IPR050428">
    <property type="entry name" value="TCS_sensor_his_kinase"/>
</dbReference>
<evidence type="ECO:0000259" key="13">
    <source>
        <dbReference type="PROSITE" id="PS50885"/>
    </source>
</evidence>
<dbReference type="PROSITE" id="PS50109">
    <property type="entry name" value="HIS_KIN"/>
    <property type="match status" value="1"/>
</dbReference>
<evidence type="ECO:0000313" key="15">
    <source>
        <dbReference type="Proteomes" id="UP000236732"/>
    </source>
</evidence>
<keyword evidence="8 11" id="KW-1133">Transmembrane helix</keyword>
<feature type="domain" description="Histidine kinase" evidence="12">
    <location>
        <begin position="237"/>
        <end position="437"/>
    </location>
</feature>
<dbReference type="GO" id="GO:0005886">
    <property type="term" value="C:plasma membrane"/>
    <property type="evidence" value="ECO:0007669"/>
    <property type="project" value="UniProtKB-SubCell"/>
</dbReference>
<dbReference type="PRINTS" id="PR00344">
    <property type="entry name" value="BCTRLSENSOR"/>
</dbReference>
<dbReference type="InterPro" id="IPR004358">
    <property type="entry name" value="Sig_transdc_His_kin-like_C"/>
</dbReference>
<dbReference type="SUPFAM" id="SSF47384">
    <property type="entry name" value="Homodimeric domain of signal transducing histidine kinase"/>
    <property type="match status" value="1"/>
</dbReference>
<proteinExistence type="predicted"/>
<evidence type="ECO:0000256" key="3">
    <source>
        <dbReference type="ARBA" id="ARBA00012438"/>
    </source>
</evidence>
<evidence type="ECO:0000256" key="9">
    <source>
        <dbReference type="ARBA" id="ARBA00023012"/>
    </source>
</evidence>
<dbReference type="CDD" id="cd00082">
    <property type="entry name" value="HisKA"/>
    <property type="match status" value="1"/>
</dbReference>
<dbReference type="InterPro" id="IPR003594">
    <property type="entry name" value="HATPase_dom"/>
</dbReference>
<dbReference type="SUPFAM" id="SSF55874">
    <property type="entry name" value="ATPase domain of HSP90 chaperone/DNA topoisomerase II/histidine kinase"/>
    <property type="match status" value="1"/>
</dbReference>
<organism evidence="14 15">
    <name type="scientific">Nonomuraea solani</name>
    <dbReference type="NCBI Taxonomy" id="1144553"/>
    <lineage>
        <taxon>Bacteria</taxon>
        <taxon>Bacillati</taxon>
        <taxon>Actinomycetota</taxon>
        <taxon>Actinomycetes</taxon>
        <taxon>Streptosporangiales</taxon>
        <taxon>Streptosporangiaceae</taxon>
        <taxon>Nonomuraea</taxon>
    </lineage>
</organism>
<reference evidence="14 15" key="1">
    <citation type="submission" date="2016-10" db="EMBL/GenBank/DDBJ databases">
        <authorList>
            <person name="de Groot N.N."/>
        </authorList>
    </citation>
    <scope>NUCLEOTIDE SEQUENCE [LARGE SCALE GENOMIC DNA]</scope>
    <source>
        <strain evidence="14 15">CGMCC 4.7037</strain>
    </source>
</reference>
<dbReference type="Pfam" id="PF00672">
    <property type="entry name" value="HAMP"/>
    <property type="match status" value="1"/>
</dbReference>
<dbReference type="SMART" id="SM00388">
    <property type="entry name" value="HisKA"/>
    <property type="match status" value="1"/>
</dbReference>
<evidence type="ECO:0000256" key="4">
    <source>
        <dbReference type="ARBA" id="ARBA00022553"/>
    </source>
</evidence>
<dbReference type="Pfam" id="PF02518">
    <property type="entry name" value="HATPase_c"/>
    <property type="match status" value="1"/>
</dbReference>
<feature type="domain" description="HAMP" evidence="13">
    <location>
        <begin position="176"/>
        <end position="229"/>
    </location>
</feature>
<feature type="transmembrane region" description="Helical" evidence="11">
    <location>
        <begin position="12"/>
        <end position="34"/>
    </location>
</feature>
<dbReference type="CDD" id="cd00075">
    <property type="entry name" value="HATPase"/>
    <property type="match status" value="1"/>
</dbReference>
<dbReference type="SUPFAM" id="SSF158472">
    <property type="entry name" value="HAMP domain-like"/>
    <property type="match status" value="1"/>
</dbReference>
<evidence type="ECO:0000256" key="10">
    <source>
        <dbReference type="ARBA" id="ARBA00023136"/>
    </source>
</evidence>
<dbReference type="AlphaFoldDB" id="A0A1H5YZV0"/>
<evidence type="ECO:0000256" key="8">
    <source>
        <dbReference type="ARBA" id="ARBA00022989"/>
    </source>
</evidence>
<dbReference type="PANTHER" id="PTHR45436">
    <property type="entry name" value="SENSOR HISTIDINE KINASE YKOH"/>
    <property type="match status" value="1"/>
</dbReference>
<dbReference type="Pfam" id="PF00512">
    <property type="entry name" value="HisKA"/>
    <property type="match status" value="1"/>
</dbReference>
<keyword evidence="4" id="KW-0597">Phosphoprotein</keyword>
<dbReference type="PANTHER" id="PTHR45436:SF5">
    <property type="entry name" value="SENSOR HISTIDINE KINASE TRCS"/>
    <property type="match status" value="1"/>
</dbReference>
<evidence type="ECO:0000256" key="2">
    <source>
        <dbReference type="ARBA" id="ARBA00004236"/>
    </source>
</evidence>
<dbReference type="Gene3D" id="3.30.565.10">
    <property type="entry name" value="Histidine kinase-like ATPase, C-terminal domain"/>
    <property type="match status" value="1"/>
</dbReference>
<gene>
    <name evidence="14" type="ORF">SAMN05444920_102494</name>
</gene>